<reference evidence="3 4" key="1">
    <citation type="journal article" date="2019" name="Extremophiles">
        <title>Biogeography of thermophiles and predominance of Thermus scotoductus in domestic water heaters.</title>
        <authorList>
            <person name="Wilpiszeski R.L."/>
            <person name="Zhang Z."/>
            <person name="House C.H."/>
        </authorList>
    </citation>
    <scope>NUCLEOTIDE SEQUENCE [LARGE SCALE GENOMIC DNA]</scope>
    <source>
        <strain evidence="3 4">14_S14</strain>
    </source>
</reference>
<accession>A0A430UQY8</accession>
<dbReference type="InterPro" id="IPR035089">
    <property type="entry name" value="Phage_sheath_subtilisin"/>
</dbReference>
<evidence type="ECO:0000259" key="2">
    <source>
        <dbReference type="Pfam" id="PF04984"/>
    </source>
</evidence>
<dbReference type="Proteomes" id="UP000287155">
    <property type="component" value="Unassembled WGS sequence"/>
</dbReference>
<comment type="caution">
    <text evidence="3">The sequence shown here is derived from an EMBL/GenBank/DDBJ whole genome shotgun (WGS) entry which is preliminary data.</text>
</comment>
<evidence type="ECO:0000313" key="4">
    <source>
        <dbReference type="Proteomes" id="UP000287155"/>
    </source>
</evidence>
<gene>
    <name evidence="3" type="ORF">CSW27_14315</name>
</gene>
<name>A0A430UQY8_THESC</name>
<evidence type="ECO:0000313" key="3">
    <source>
        <dbReference type="EMBL" id="RTI10527.1"/>
    </source>
</evidence>
<feature type="domain" description="Tail sheath protein subtilisin-like" evidence="2">
    <location>
        <begin position="296"/>
        <end position="465"/>
    </location>
</feature>
<protein>
    <recommendedName>
        <fullName evidence="2">Tail sheath protein subtilisin-like domain-containing protein</fullName>
    </recommendedName>
</protein>
<sequence length="589" mass="63221">MEGRAMVGIYFEGRQIILPGTYATTKVEAFNIQRPPLFKRLAVIAPARGGVPRGFTRITSGSEAARKLRGGVGLALVDLALDPSREMPGAGEILFYRVNAAVPASLDMGDLRLEAKPEHAGIYSNGFRAKRELHPDGYYLLWVEDPASGVLEESPPLGPALELSYYGTGTPSAQITTDTEGQKHLVLQGAAPYENHDILIGGSGIKTVQELADFLNGTSVWGARVLHKHHLYDPGGFPDGALTFSSGKAILDLGLSAQLQWLKASTLVTATPTGGTDTATGMGWLYFSGGNEGPPVTLGDYEAALAALEAEDVQAVVVGSPDPAVQAMAVAHCEYMSHPKQRKERIFFGGPGLEANAQAQKDAAIALARELQSERAVVVGTPVRRRNLRTGQVEDLPPLFVAAMLAGMWAAARPELPLTNKTVYAQGLTYRYTQADLEDFLKEGVVPIAQDPENGSYIIVQGITTWRKDTNPMRRKLQGVSIRDYLTRKLRLYTKKFVGAVGDSTTVESILNAVETALAEEVRGGRNPEGVLTTGTGPDGEPEPAYKNITAVFDGIELVAVEFEAHPVGEVAYITLTAFLTPTRIVRSA</sequence>
<dbReference type="AlphaFoldDB" id="A0A430UQY8"/>
<comment type="similarity">
    <text evidence="1">Belongs to the myoviridae tail sheath protein family.</text>
</comment>
<evidence type="ECO:0000256" key="1">
    <source>
        <dbReference type="ARBA" id="ARBA00008005"/>
    </source>
</evidence>
<dbReference type="Pfam" id="PF04984">
    <property type="entry name" value="Phage_sheath_1"/>
    <property type="match status" value="1"/>
</dbReference>
<dbReference type="EMBL" id="PEMJ01000379">
    <property type="protein sequence ID" value="RTI10527.1"/>
    <property type="molecule type" value="Genomic_DNA"/>
</dbReference>
<dbReference type="Gene3D" id="3.40.50.11790">
    <property type="match status" value="1"/>
</dbReference>
<proteinExistence type="inferred from homology"/>
<organism evidence="3 4">
    <name type="scientific">Thermus scotoductus</name>
    <dbReference type="NCBI Taxonomy" id="37636"/>
    <lineage>
        <taxon>Bacteria</taxon>
        <taxon>Thermotogati</taxon>
        <taxon>Deinococcota</taxon>
        <taxon>Deinococci</taxon>
        <taxon>Thermales</taxon>
        <taxon>Thermaceae</taxon>
        <taxon>Thermus</taxon>
    </lineage>
</organism>
<dbReference type="Gene3D" id="3.30.1370.220">
    <property type="match status" value="1"/>
</dbReference>